<protein>
    <submittedName>
        <fullName evidence="1">Uncharacterized protein</fullName>
    </submittedName>
</protein>
<organism evidence="2">
    <name type="scientific">Caenorhabditis remanei</name>
    <name type="common">Caenorhabditis vulgaris</name>
    <dbReference type="NCBI Taxonomy" id="31234"/>
    <lineage>
        <taxon>Eukaryota</taxon>
        <taxon>Metazoa</taxon>
        <taxon>Ecdysozoa</taxon>
        <taxon>Nematoda</taxon>
        <taxon>Chromadorea</taxon>
        <taxon>Rhabditida</taxon>
        <taxon>Rhabditina</taxon>
        <taxon>Rhabditomorpha</taxon>
        <taxon>Rhabditoidea</taxon>
        <taxon>Rhabditidae</taxon>
        <taxon>Peloderinae</taxon>
        <taxon>Caenorhabditis</taxon>
    </lineage>
</organism>
<proteinExistence type="predicted"/>
<dbReference type="InParanoid" id="E3MC17"/>
<reference evidence="1" key="1">
    <citation type="submission" date="2007-07" db="EMBL/GenBank/DDBJ databases">
        <title>PCAP assembly of the Caenorhabditis remanei genome.</title>
        <authorList>
            <consortium name="The Caenorhabditis remanei Sequencing Consortium"/>
            <person name="Wilson R.K."/>
        </authorList>
    </citation>
    <scope>NUCLEOTIDE SEQUENCE [LARGE SCALE GENOMIC DNA]</scope>
    <source>
        <strain evidence="1">PB4641</strain>
    </source>
</reference>
<dbReference type="eggNOG" id="ENOG502T0DJ">
    <property type="taxonomic scope" value="Eukaryota"/>
</dbReference>
<dbReference type="HOGENOM" id="CLU_089080_0_0_1"/>
<keyword evidence="2" id="KW-1185">Reference proteome</keyword>
<dbReference type="OrthoDB" id="5847865at2759"/>
<dbReference type="KEGG" id="crq:GCK72_025673"/>
<dbReference type="CTD" id="9807786"/>
<evidence type="ECO:0000313" key="1">
    <source>
        <dbReference type="EMBL" id="EFO98237.1"/>
    </source>
</evidence>
<dbReference type="OMA" id="NDCVIEQ"/>
<dbReference type="GeneID" id="9807786"/>
<dbReference type="EMBL" id="DS268434">
    <property type="protein sequence ID" value="EFO98237.1"/>
    <property type="molecule type" value="Genomic_DNA"/>
</dbReference>
<dbReference type="STRING" id="31234.E3MC17"/>
<dbReference type="Proteomes" id="UP000008281">
    <property type="component" value="Unassembled WGS sequence"/>
</dbReference>
<gene>
    <name evidence="1" type="ORF">CRE_15382</name>
</gene>
<accession>E3MC17</accession>
<dbReference type="RefSeq" id="XP_003106295.2">
    <property type="nucleotide sequence ID" value="XM_003106247.2"/>
</dbReference>
<dbReference type="AlphaFoldDB" id="E3MC17"/>
<name>E3MC17_CAERE</name>
<sequence length="285" mass="31869">MSDKCVFLLSVGVEKVDELLWSADIASTKGMSNAASYTNVNEIKVVNEPQRRINPTATPEEFPEFPRGIVGNDSSPMLDEIASIATSVEDEAVFDYTEMTSDDPFGLPEYADEAITIDEPTINDRTFRHTMAKQANCFMVTLKEIEVAGTLVNDTLKIEGQLSNIKLDQRLAIVRRDINELLRTGANDVPSLSDMPPYLAATFKLFSPANERVSHVSIEINQLRATLDDEIITHLGAFAKDDVITENRIRLGIHIHESNIAIVDRRKKKPLRLRIKALSIEQEED</sequence>
<evidence type="ECO:0000313" key="2">
    <source>
        <dbReference type="Proteomes" id="UP000008281"/>
    </source>
</evidence>